<feature type="binding site" evidence="7">
    <location>
        <position position="113"/>
    </location>
    <ligand>
        <name>Zn(2+)</name>
        <dbReference type="ChEBI" id="CHEBI:29105"/>
    </ligand>
</feature>
<feature type="binding site" evidence="7">
    <location>
        <position position="137"/>
    </location>
    <ligand>
        <name>Zn(2+)</name>
        <dbReference type="ChEBI" id="CHEBI:29105"/>
    </ligand>
</feature>
<keyword evidence="8" id="KW-0808">Transferase</keyword>
<dbReference type="SUPFAM" id="SSF57825">
    <property type="entry name" value="Aspartate carbamoyltransferase, Regulatory-chain, C-terminal domain"/>
    <property type="match status" value="1"/>
</dbReference>
<comment type="function">
    <text evidence="1 7">Involved in allosteric regulation of aspartate carbamoyltransferase.</text>
</comment>
<evidence type="ECO:0000256" key="6">
    <source>
        <dbReference type="ARBA" id="ARBA00022975"/>
    </source>
</evidence>
<evidence type="ECO:0000256" key="4">
    <source>
        <dbReference type="ARBA" id="ARBA00022723"/>
    </source>
</evidence>
<dbReference type="Gene3D" id="3.30.70.140">
    <property type="entry name" value="Aspartate carbamoyltransferase regulatory subunit, N-terminal domain"/>
    <property type="match status" value="1"/>
</dbReference>
<accession>A0A090ICF2</accession>
<evidence type="ECO:0000313" key="9">
    <source>
        <dbReference type="Proteomes" id="UP000183794"/>
    </source>
</evidence>
<dbReference type="GO" id="GO:0009347">
    <property type="term" value="C:aspartate carbamoyltransferase complex"/>
    <property type="evidence" value="ECO:0007669"/>
    <property type="project" value="InterPro"/>
</dbReference>
<comment type="similarity">
    <text evidence="2 7">Belongs to the PyrI family.</text>
</comment>
<dbReference type="OrthoDB" id="5599321at2"/>
<gene>
    <name evidence="7" type="primary">pyrI</name>
    <name evidence="8" type="ORF">NVI5450_3054</name>
</gene>
<dbReference type="GO" id="GO:0016740">
    <property type="term" value="F:transferase activity"/>
    <property type="evidence" value="ECO:0007669"/>
    <property type="project" value="UniProtKB-KW"/>
</dbReference>
<evidence type="ECO:0000256" key="2">
    <source>
        <dbReference type="ARBA" id="ARBA00010498"/>
    </source>
</evidence>
<dbReference type="RefSeq" id="WP_045108730.1">
    <property type="nucleotide sequence ID" value="NZ_CAWRBC010000044.1"/>
</dbReference>
<keyword evidence="5 7" id="KW-0862">Zinc</keyword>
<sequence length="153" mass="16861">MKSNHMQVEAICNGYVIDHIPSGQGVKILRLFSLTNTKQRVTVGFNLPTHNGATKDLIKVENTEITKPQANQLALLAPNATINIIENFEVTDKHALALPKEVENVFPCPNSNCITHGEPVISSFTIKMIKGNIGLKCKYCEKTFSKEIVTAQV</sequence>
<keyword evidence="4 7" id="KW-0479">Metal-binding</keyword>
<dbReference type="Pfam" id="PF02748">
    <property type="entry name" value="PyrI_C"/>
    <property type="match status" value="1"/>
</dbReference>
<dbReference type="KEGG" id="mvs:MVIS_0248"/>
<dbReference type="HAMAP" id="MF_00002">
    <property type="entry name" value="Asp_carb_tr_reg"/>
    <property type="match status" value="1"/>
</dbReference>
<dbReference type="GO" id="GO:0046872">
    <property type="term" value="F:metal ion binding"/>
    <property type="evidence" value="ECO:0007669"/>
    <property type="project" value="UniProtKB-KW"/>
</dbReference>
<dbReference type="InterPro" id="IPR020542">
    <property type="entry name" value="Asp_carbamoyltrfase_reg_C"/>
</dbReference>
<protein>
    <recommendedName>
        <fullName evidence="3 7">Aspartate carbamoyltransferase regulatory chain</fullName>
    </recommendedName>
</protein>
<dbReference type="Gene3D" id="2.30.30.20">
    <property type="entry name" value="Aspartate carbamoyltransferase regulatory subunit, C-terminal domain"/>
    <property type="match status" value="1"/>
</dbReference>
<dbReference type="PATRIC" id="fig|80854.5.peg.259"/>
<evidence type="ECO:0000313" key="8">
    <source>
        <dbReference type="EMBL" id="SGZ06436.1"/>
    </source>
</evidence>
<reference evidence="8 9" key="1">
    <citation type="submission" date="2016-11" db="EMBL/GenBank/DDBJ databases">
        <authorList>
            <person name="Jaros S."/>
            <person name="Januszkiewicz K."/>
            <person name="Wedrychowicz H."/>
        </authorList>
    </citation>
    <scope>NUCLEOTIDE SEQUENCE [LARGE SCALE GENOMIC DNA]</scope>
    <source>
        <strain evidence="8">NVI 5450</strain>
    </source>
</reference>
<feature type="binding site" evidence="7">
    <location>
        <position position="140"/>
    </location>
    <ligand>
        <name>Zn(2+)</name>
        <dbReference type="ChEBI" id="CHEBI:29105"/>
    </ligand>
</feature>
<dbReference type="GO" id="GO:0006207">
    <property type="term" value="P:'de novo' pyrimidine nucleobase biosynthetic process"/>
    <property type="evidence" value="ECO:0007669"/>
    <property type="project" value="InterPro"/>
</dbReference>
<dbReference type="EMBL" id="FPLD01000081">
    <property type="protein sequence ID" value="SGZ06436.1"/>
    <property type="molecule type" value="Genomic_DNA"/>
</dbReference>
<evidence type="ECO:0000256" key="5">
    <source>
        <dbReference type="ARBA" id="ARBA00022833"/>
    </source>
</evidence>
<dbReference type="AlphaFoldDB" id="A0A090ICF2"/>
<comment type="cofactor">
    <cofactor evidence="7">
        <name>Zn(2+)</name>
        <dbReference type="ChEBI" id="CHEBI:29105"/>
    </cofactor>
    <text evidence="7">Binds 1 zinc ion per subunit.</text>
</comment>
<name>A0A090ICF2_9GAMM</name>
<dbReference type="InterPro" id="IPR036793">
    <property type="entry name" value="Asp_carbatrfase_reg_N_sf"/>
</dbReference>
<evidence type="ECO:0000256" key="7">
    <source>
        <dbReference type="HAMAP-Rule" id="MF_00002"/>
    </source>
</evidence>
<organism evidence="8 9">
    <name type="scientific">Moritella viscosa</name>
    <dbReference type="NCBI Taxonomy" id="80854"/>
    <lineage>
        <taxon>Bacteria</taxon>
        <taxon>Pseudomonadati</taxon>
        <taxon>Pseudomonadota</taxon>
        <taxon>Gammaproteobacteria</taxon>
        <taxon>Alteromonadales</taxon>
        <taxon>Moritellaceae</taxon>
        <taxon>Moritella</taxon>
    </lineage>
</organism>
<dbReference type="InterPro" id="IPR036792">
    <property type="entry name" value="Asp_carbatrfase_reg_C_sf"/>
</dbReference>
<feature type="binding site" evidence="7">
    <location>
        <position position="108"/>
    </location>
    <ligand>
        <name>Zn(2+)</name>
        <dbReference type="ChEBI" id="CHEBI:29105"/>
    </ligand>
</feature>
<dbReference type="HOGENOM" id="CLU_128576_0_0_6"/>
<dbReference type="GO" id="GO:0006221">
    <property type="term" value="P:pyrimidine nucleotide biosynthetic process"/>
    <property type="evidence" value="ECO:0007669"/>
    <property type="project" value="UniProtKB-UniRule"/>
</dbReference>
<dbReference type="InterPro" id="IPR020545">
    <property type="entry name" value="Asp_carbamoyltransf_reg_N"/>
</dbReference>
<evidence type="ECO:0000256" key="1">
    <source>
        <dbReference type="ARBA" id="ARBA00002565"/>
    </source>
</evidence>
<proteinExistence type="inferred from homology"/>
<dbReference type="SUPFAM" id="SSF54893">
    <property type="entry name" value="Aspartate carbamoyltransferase, Regulatory-chain, N-terminal domain"/>
    <property type="match status" value="1"/>
</dbReference>
<dbReference type="PANTHER" id="PTHR35805:SF1">
    <property type="entry name" value="ASPARTATE CARBAMOYLTRANSFERASE REGULATORY CHAIN"/>
    <property type="match status" value="1"/>
</dbReference>
<evidence type="ECO:0000256" key="3">
    <source>
        <dbReference type="ARBA" id="ARBA00021764"/>
    </source>
</evidence>
<dbReference type="NCBIfam" id="TIGR00240">
    <property type="entry name" value="ATCase_reg"/>
    <property type="match status" value="1"/>
</dbReference>
<dbReference type="Proteomes" id="UP000183794">
    <property type="component" value="Unassembled WGS sequence"/>
</dbReference>
<keyword evidence="6 7" id="KW-0665">Pyrimidine biosynthesis</keyword>
<comment type="subunit">
    <text evidence="7">Contains catalytic and regulatory chains.</text>
</comment>
<dbReference type="PANTHER" id="PTHR35805">
    <property type="entry name" value="ASPARTATE CARBAMOYLTRANSFERASE REGULATORY CHAIN"/>
    <property type="match status" value="1"/>
</dbReference>
<dbReference type="Pfam" id="PF01948">
    <property type="entry name" value="PyrI"/>
    <property type="match status" value="1"/>
</dbReference>
<dbReference type="InterPro" id="IPR002801">
    <property type="entry name" value="Asp_carbamoylTrfase_reg"/>
</dbReference>
<dbReference type="STRING" id="80854.MVIS_0248"/>